<dbReference type="SUPFAM" id="SSF49303">
    <property type="entry name" value="beta-Galactosidase/glucuronidase domain"/>
    <property type="match status" value="1"/>
</dbReference>
<evidence type="ECO:0000259" key="6">
    <source>
        <dbReference type="Pfam" id="PF02837"/>
    </source>
</evidence>
<name>A0AAE3JAF3_9FIRM</name>
<keyword evidence="2" id="KW-0378">Hydrolase</keyword>
<dbReference type="InterPro" id="IPR006102">
    <property type="entry name" value="Ig-like_GH2"/>
</dbReference>
<dbReference type="Gene3D" id="3.20.20.80">
    <property type="entry name" value="Glycosidases"/>
    <property type="match status" value="1"/>
</dbReference>
<dbReference type="Gene3D" id="2.60.120.260">
    <property type="entry name" value="Galactose-binding domain-like"/>
    <property type="match status" value="1"/>
</dbReference>
<dbReference type="InterPro" id="IPR006104">
    <property type="entry name" value="Glyco_hydro_2_N"/>
</dbReference>
<evidence type="ECO:0000313" key="8">
    <source>
        <dbReference type="Proteomes" id="UP001198200"/>
    </source>
</evidence>
<dbReference type="Proteomes" id="UP001198200">
    <property type="component" value="Unassembled WGS sequence"/>
</dbReference>
<dbReference type="GO" id="GO:0004553">
    <property type="term" value="F:hydrolase activity, hydrolyzing O-glycosyl compounds"/>
    <property type="evidence" value="ECO:0007669"/>
    <property type="project" value="InterPro"/>
</dbReference>
<reference evidence="7 8" key="1">
    <citation type="submission" date="2021-10" db="EMBL/GenBank/DDBJ databases">
        <title>Anaerobic single-cell dispensing facilitates the cultivation of human gut bacteria.</title>
        <authorList>
            <person name="Afrizal A."/>
        </authorList>
    </citation>
    <scope>NUCLEOTIDE SEQUENCE [LARGE SCALE GENOMIC DNA]</scope>
    <source>
        <strain evidence="7 8">CLA-AA-H224</strain>
    </source>
</reference>
<feature type="domain" description="Glycoside hydrolase family 2 immunoglobulin-like beta-sandwich" evidence="4">
    <location>
        <begin position="237"/>
        <end position="312"/>
    </location>
</feature>
<evidence type="ECO:0008006" key="9">
    <source>
        <dbReference type="Google" id="ProtNLM"/>
    </source>
</evidence>
<dbReference type="GO" id="GO:0005975">
    <property type="term" value="P:carbohydrate metabolic process"/>
    <property type="evidence" value="ECO:0007669"/>
    <property type="project" value="InterPro"/>
</dbReference>
<accession>A0AAE3JAF3</accession>
<gene>
    <name evidence="7" type="ORF">LKD48_00685</name>
</gene>
<evidence type="ECO:0000256" key="3">
    <source>
        <dbReference type="ARBA" id="ARBA00023295"/>
    </source>
</evidence>
<dbReference type="PANTHER" id="PTHR42732">
    <property type="entry name" value="BETA-GALACTOSIDASE"/>
    <property type="match status" value="1"/>
</dbReference>
<dbReference type="InterPro" id="IPR008979">
    <property type="entry name" value="Galactose-bd-like_sf"/>
</dbReference>
<evidence type="ECO:0000259" key="5">
    <source>
        <dbReference type="Pfam" id="PF02836"/>
    </source>
</evidence>
<protein>
    <recommendedName>
        <fullName evidence="9">Beta-galactosidase</fullName>
    </recommendedName>
</protein>
<feature type="domain" description="Glycoside hydrolase family 2 catalytic" evidence="5">
    <location>
        <begin position="315"/>
        <end position="522"/>
    </location>
</feature>
<dbReference type="InterPro" id="IPR013783">
    <property type="entry name" value="Ig-like_fold"/>
</dbReference>
<sequence length="712" mass="81304">MKREIIAINEGWKFCLDPEKIGLKQNWQASGLGQNNKIETVKTVMLPHTFNTDSESEEYRGIFWYEYDFSVPEDWEDKQIWFDFHGIYRDASFWVNGKSAGEHLGAGFTSFKLDATKLIQVGKNKLVVRGTNEYSPHALPWDRQFDWADDGGIFRPVYLNVCEKGGIRSVRIYQNVLLDTTQNERVKKAPVQVTAEIQLWDDCSQKNEQTEFQTNDNKNTNSKWRYELYEGTPENKGKQIVSAEAPLNTAVSKNVAAENTSSETMSVTDTISFTVDDVTLWHFDHPQLYTVCLHEFVNDKEIDCVEVTVGFRSLTVRNGQFVLNGETVELVGTEWMPGSDPRIGNAETKEDIARWLTLLKGCNCIFTRVHWQQDDSFFDWCDRHGMLVQEEVPLWGQPKEPVTHEKALAIAQIDEMMESHFNHPSIIAWGVGNELDGQSEITGQYVKDMKSYIASKDSNRLMSYVSNTLWETPKDATALGDMIMANDYMGTWHGNKDPRVEIPRFWNEHKDKPIVISEFGLCEPAFAGGDPRRAEIFLEKIKIYRELGVNGIIWFCLNDYRTQMGEEGEGRLRRRVHGSADLYGNPKPSYETVKNECAPLYIKSVILLNNREESEEDSKIAADRSKSQRKLQVVIANKTALPRYEVCGYHLTGFNSIGSRICQIKLDTLKPGETQTVLLADTKESLSRLVIEHPDGSESISYKLNDIINAMK</sequence>
<dbReference type="EMBL" id="JAJEQN010000001">
    <property type="protein sequence ID" value="MCC2220165.1"/>
    <property type="molecule type" value="Genomic_DNA"/>
</dbReference>
<dbReference type="InterPro" id="IPR006103">
    <property type="entry name" value="Glyco_hydro_2_cat"/>
</dbReference>
<dbReference type="AlphaFoldDB" id="A0AAE3JAF3"/>
<comment type="caution">
    <text evidence="7">The sequence shown here is derived from an EMBL/GenBank/DDBJ whole genome shotgun (WGS) entry which is preliminary data.</text>
</comment>
<keyword evidence="8" id="KW-1185">Reference proteome</keyword>
<evidence type="ECO:0000313" key="7">
    <source>
        <dbReference type="EMBL" id="MCC2220165.1"/>
    </source>
</evidence>
<dbReference type="InterPro" id="IPR036156">
    <property type="entry name" value="Beta-gal/glucu_dom_sf"/>
</dbReference>
<dbReference type="SUPFAM" id="SSF51445">
    <property type="entry name" value="(Trans)glycosidases"/>
    <property type="match status" value="1"/>
</dbReference>
<proteinExistence type="inferred from homology"/>
<evidence type="ECO:0000256" key="1">
    <source>
        <dbReference type="ARBA" id="ARBA00007401"/>
    </source>
</evidence>
<organism evidence="7 8">
    <name type="scientific">Anthropogastromicrobium aceti</name>
    <dbReference type="NCBI Taxonomy" id="2981768"/>
    <lineage>
        <taxon>Bacteria</taxon>
        <taxon>Bacillati</taxon>
        <taxon>Bacillota</taxon>
        <taxon>Clostridia</taxon>
        <taxon>Lachnospirales</taxon>
        <taxon>Lachnospiraceae</taxon>
        <taxon>Anthropogastromicrobium</taxon>
    </lineage>
</organism>
<dbReference type="Pfam" id="PF02837">
    <property type="entry name" value="Glyco_hydro_2_N"/>
    <property type="match status" value="1"/>
</dbReference>
<dbReference type="PANTHER" id="PTHR42732:SF1">
    <property type="entry name" value="BETA-MANNOSIDASE"/>
    <property type="match status" value="1"/>
</dbReference>
<dbReference type="Gene3D" id="2.60.40.10">
    <property type="entry name" value="Immunoglobulins"/>
    <property type="match status" value="1"/>
</dbReference>
<comment type="similarity">
    <text evidence="1">Belongs to the glycosyl hydrolase 2 family.</text>
</comment>
<evidence type="ECO:0000256" key="2">
    <source>
        <dbReference type="ARBA" id="ARBA00022801"/>
    </source>
</evidence>
<evidence type="ECO:0000259" key="4">
    <source>
        <dbReference type="Pfam" id="PF00703"/>
    </source>
</evidence>
<dbReference type="InterPro" id="IPR051913">
    <property type="entry name" value="GH2_Domain-Containing"/>
</dbReference>
<dbReference type="RefSeq" id="WP_308730847.1">
    <property type="nucleotide sequence ID" value="NZ_JAJEQN010000001.1"/>
</dbReference>
<dbReference type="Pfam" id="PF02836">
    <property type="entry name" value="Glyco_hydro_2_C"/>
    <property type="match status" value="1"/>
</dbReference>
<keyword evidence="3" id="KW-0326">Glycosidase</keyword>
<dbReference type="SUPFAM" id="SSF49785">
    <property type="entry name" value="Galactose-binding domain-like"/>
    <property type="match status" value="1"/>
</dbReference>
<dbReference type="Pfam" id="PF00703">
    <property type="entry name" value="Glyco_hydro_2"/>
    <property type="match status" value="1"/>
</dbReference>
<feature type="domain" description="Glycosyl hydrolases family 2 sugar binding" evidence="6">
    <location>
        <begin position="8"/>
        <end position="159"/>
    </location>
</feature>
<dbReference type="InterPro" id="IPR017853">
    <property type="entry name" value="GH"/>
</dbReference>